<dbReference type="InterPro" id="IPR023214">
    <property type="entry name" value="HAD_sf"/>
</dbReference>
<dbReference type="CDD" id="cd01427">
    <property type="entry name" value="HAD_like"/>
    <property type="match status" value="1"/>
</dbReference>
<dbReference type="PANTHER" id="PTHR43434:SF1">
    <property type="entry name" value="PHOSPHOGLYCOLATE PHOSPHATASE"/>
    <property type="match status" value="1"/>
</dbReference>
<dbReference type="EMBL" id="CP014334">
    <property type="protein sequence ID" value="AMW33063.1"/>
    <property type="molecule type" value="Genomic_DNA"/>
</dbReference>
<gene>
    <name evidence="1" type="ORF">NA23_07270</name>
</gene>
<reference evidence="1 2" key="1">
    <citation type="journal article" date="2015" name="Stand. Genomic Sci.">
        <title>Genome sequence of a native-feather degrading extremely thermophilic Eubacterium, Fervidobacterium islandicum AW-1.</title>
        <authorList>
            <person name="Lee Y.J."/>
            <person name="Jeong H."/>
            <person name="Park G.S."/>
            <person name="Kwak Y."/>
            <person name="Lee S.J."/>
            <person name="Lee S.J."/>
            <person name="Park M.K."/>
            <person name="Kim J.Y."/>
            <person name="Kang H.K."/>
            <person name="Shin J.H."/>
            <person name="Lee D.W."/>
        </authorList>
    </citation>
    <scope>NUCLEOTIDE SEQUENCE [LARGE SCALE GENOMIC DNA]</scope>
    <source>
        <strain evidence="1 2">AW-1</strain>
    </source>
</reference>
<dbReference type="InterPro" id="IPR036412">
    <property type="entry name" value="HAD-like_sf"/>
</dbReference>
<evidence type="ECO:0000313" key="2">
    <source>
        <dbReference type="Proteomes" id="UP000093740"/>
    </source>
</evidence>
<protein>
    <submittedName>
        <fullName evidence="1">HAD family hydrolase</fullName>
    </submittedName>
</protein>
<dbReference type="NCBIfam" id="TIGR01549">
    <property type="entry name" value="HAD-SF-IA-v1"/>
    <property type="match status" value="1"/>
</dbReference>
<keyword evidence="2" id="KW-1185">Reference proteome</keyword>
<dbReference type="SFLD" id="SFLDS00003">
    <property type="entry name" value="Haloacid_Dehalogenase"/>
    <property type="match status" value="1"/>
</dbReference>
<dbReference type="KEGG" id="fia:NA23_07270"/>
<dbReference type="Gene3D" id="3.40.50.1000">
    <property type="entry name" value="HAD superfamily/HAD-like"/>
    <property type="match status" value="1"/>
</dbReference>
<dbReference type="Proteomes" id="UP000093740">
    <property type="component" value="Chromosome"/>
</dbReference>
<keyword evidence="1" id="KW-0378">Hydrolase</keyword>
<dbReference type="InterPro" id="IPR006439">
    <property type="entry name" value="HAD-SF_hydro_IA"/>
</dbReference>
<dbReference type="PANTHER" id="PTHR43434">
    <property type="entry name" value="PHOSPHOGLYCOLATE PHOSPHATASE"/>
    <property type="match status" value="1"/>
</dbReference>
<dbReference type="GO" id="GO:0006281">
    <property type="term" value="P:DNA repair"/>
    <property type="evidence" value="ECO:0007669"/>
    <property type="project" value="TreeGrafter"/>
</dbReference>
<evidence type="ECO:0000313" key="1">
    <source>
        <dbReference type="EMBL" id="AMW33063.1"/>
    </source>
</evidence>
<sequence>MDTTPVRYIFLDYDGTIIENAEGEFLKEYFSLLSKKSGIEFNQLFQLVMSSVEESIRNMQPNESLFEKFSKAISSKSEKPKEYWQNLFYDFYENEFDELSKIVKPNIELIELIKKTNKKVIFASNPLFPKIATHKRIQFAGLEPDMFFYIAHMENSTYAKPNPLFFQEILNKLNISPNECVMIGDSEFDMSSEKAGIKFVHIDEVEKWKPIF</sequence>
<dbReference type="SFLD" id="SFLDG01129">
    <property type="entry name" value="C1.5:_HAD__Beta-PGM__Phosphata"/>
    <property type="match status" value="1"/>
</dbReference>
<name>A0AAI8CLZ2_FERIS</name>
<dbReference type="SUPFAM" id="SSF56784">
    <property type="entry name" value="HAD-like"/>
    <property type="match status" value="1"/>
</dbReference>
<proteinExistence type="predicted"/>
<organism evidence="1 2">
    <name type="scientific">Fervidobacterium islandicum</name>
    <dbReference type="NCBI Taxonomy" id="2423"/>
    <lineage>
        <taxon>Bacteria</taxon>
        <taxon>Thermotogati</taxon>
        <taxon>Thermotogota</taxon>
        <taxon>Thermotogae</taxon>
        <taxon>Thermotogales</taxon>
        <taxon>Fervidobacteriaceae</taxon>
        <taxon>Fervidobacterium</taxon>
    </lineage>
</organism>
<dbReference type="RefSeq" id="WP_033192046.1">
    <property type="nucleotide sequence ID" value="NZ_CP014334.2"/>
</dbReference>
<accession>A0AAI8CLZ2</accession>
<dbReference type="InterPro" id="IPR050155">
    <property type="entry name" value="HAD-like_hydrolase_sf"/>
</dbReference>
<dbReference type="Pfam" id="PF00702">
    <property type="entry name" value="Hydrolase"/>
    <property type="match status" value="1"/>
</dbReference>
<dbReference type="AlphaFoldDB" id="A0AAI8CLZ2"/>
<dbReference type="GO" id="GO:0008967">
    <property type="term" value="F:phosphoglycolate phosphatase activity"/>
    <property type="evidence" value="ECO:0007669"/>
    <property type="project" value="TreeGrafter"/>
</dbReference>